<reference evidence="3" key="1">
    <citation type="submission" date="2015-09" db="EMBL/GenBank/DDBJ databases">
        <authorList>
            <consortium name="Pathogen Informatics"/>
        </authorList>
    </citation>
    <scope>NUCLEOTIDE SEQUENCE [LARGE SCALE GENOMIC DNA]</scope>
    <source>
        <strain evidence="3">Lake Konstanz</strain>
    </source>
</reference>
<organism evidence="2 3">
    <name type="scientific">Bodo saltans</name>
    <name type="common">Flagellated protozoan</name>
    <dbReference type="NCBI Taxonomy" id="75058"/>
    <lineage>
        <taxon>Eukaryota</taxon>
        <taxon>Discoba</taxon>
        <taxon>Euglenozoa</taxon>
        <taxon>Kinetoplastea</taxon>
        <taxon>Metakinetoplastina</taxon>
        <taxon>Eubodonida</taxon>
        <taxon>Bodonidae</taxon>
        <taxon>Bodo</taxon>
    </lineage>
</organism>
<protein>
    <submittedName>
        <fullName evidence="2">Uncharacterized protein</fullName>
    </submittedName>
</protein>
<feature type="region of interest" description="Disordered" evidence="1">
    <location>
        <begin position="1015"/>
        <end position="1034"/>
    </location>
</feature>
<evidence type="ECO:0000313" key="2">
    <source>
        <dbReference type="EMBL" id="CUG87100.1"/>
    </source>
</evidence>
<proteinExistence type="predicted"/>
<dbReference type="Proteomes" id="UP000051952">
    <property type="component" value="Unassembled WGS sequence"/>
</dbReference>
<evidence type="ECO:0000313" key="3">
    <source>
        <dbReference type="Proteomes" id="UP000051952"/>
    </source>
</evidence>
<name>A0A0S4JDN8_BODSA</name>
<keyword evidence="3" id="KW-1185">Reference proteome</keyword>
<dbReference type="VEuPathDB" id="TriTrypDB:BSAL_08660"/>
<evidence type="ECO:0000256" key="1">
    <source>
        <dbReference type="SAM" id="MobiDB-lite"/>
    </source>
</evidence>
<dbReference type="EMBL" id="CYKH01001443">
    <property type="protein sequence ID" value="CUG87100.1"/>
    <property type="molecule type" value="Genomic_DNA"/>
</dbReference>
<sequence length="2126" mass="228995">MKFRSGDAPLNSSVLGVIQQKLKAHASTDIAELLSALATDADVRSAEHTFSTAPTTPISFLGLSESNSHKTSKGNEGGFPDPPIDELFLLQRILNPVSSNNRNESTSTTTSQRSATATLLQKLEQCHTLDRLLDLAAQGISWYFQSAQGLQQRNQTNHSVMNGSSYLGSISHTQQPSTISAAPTHVPHTIGASTMEISLLRLTLVCDALFLFVHQSNVVARDEAENNDDTLLRRRTSSRLRSAGRASAEAIHVPPRTYSEWQRVATRLASIVMLTSDAQEDELAIRRIGLSLTAALSQVLQRCVDGSSDEIAFVPDMLYTQQIHRHCPTHFILMAAARSVLAAAHTHQRELRREHSAAAVDNSSGLVELDTTAAATGANTVRAQAVDNAQRLLQVLATSRAARCVLQDTLYIRTFGDPCGVYGLLTSTFLAPAVRSFVDAVSMDFWRHCDPVTLQSYTWALAELMNVVVDSDAAPKSGTALGDGGRMTMLTFLETEVFVSHDVASHQQTPASPNAPRLPNVSVNDHWVYLGAWLALQASLMLEPSTAMLSAEHAAIRTAMRLGSLHQQGVGVVEQLKRVTIRTLTAEHDISSPAVEHTDAASSSAWFCNPDLSHAGGPSSVDHDTALSMLLLVDAFLWTIEGQPSPNARRLLHDKVQEASQQHVHLSSIFQDIAHTALSVQTLQISSPPQLSNTPMALALRCIGRHYSLLSDNGTLPVLEYLVCDDVMRRLAATPLTAEAAVHPMLLTTALVSNSPADLFAGVVAPVIRTLSLGTMHQQSHLLPLATRALLANTWLRVVSHVSQGCLNEFTAAIRNESEAQQMLSLTILNEVANILVLSLYLDQQGVATLGTDPVRVVLIDCLQLLTALSAAGGNADVIVRHEMSWNGESLSLFHVILSLAFESNESDVVEAATGLVVDALENFHQCDVSRQSVATTVVDPVESIRPLQALRRATNSSLVTNNASQKSHIALHILSALAQDNQTAVAVPRLLILKAMIIYDTPLFDFLFPPPASVRPESTAKDPKPMSPVPSNNNSRTVLIKLLRDTLQVPADFSPRCRAEALELIRRMGPIHYPSAPSANPPPALKLMNVVEASRTTDAIIASSQAQLSSSTHQEEVPEAGVSVTSDFSADLLDNALLVSAAVRFAAQEMANAVVSHAGSSKASSGSNGEGGGSKMRVPPMSPLTTPLKDSPSSTTAQTRCPAVVNHAAHLDEVLRRAMSIVEAIIPVATTCMTACSAQLEQLAGSLYLGEDYLIRRVRLHYGDSFAFTSLTARAAPVCLAVNRLAAVLDVLTELSESVEALFLSVYRDYSSGAKLVELATSALCTFFALVPLTAPAHPSLGWYSGDVFEQNLTVCPPGLNDRTRWCLRPQSFDSAINSAELTTQFESVLLERDDAVGTLLIIGSTLADVLRTHHGNVITVKSLSIPTPVELMTRATQLRSSPSSSSNNGTAPSLTLEFLDCLMTGIAAYGGSTSPLQCFTMARCLWQALHSRLHTSTFFLSEATSSNGNTLILCRLLDVLTTLVLHGPDGTCLNLPVEELLQAVSLLGGHDAVALGGFTKDDKSASAVELGWYSVWRGFLTLLRGMVLRLPHDANEWLDCVVSCLSTSPRFQNALCGPQRPQAPAGLASAAAAADYEATVIVGELRETELAAQLLSCAVIASSSSSHQWRHSTRVFAAIQALVDYLCIGFAVLRKPNMIVFGGHDAVALGGFTKDDKSASAVELGWYSVWRGFLTLLRGMVLRLPHDANEWLDCVVSCLSTSPRFQNALCGPQRPQAPAGLASAAAAADYEATVIVGELRETELAAQLLSCAVIASSSSSHQWRHSTRVFAAIQTLVDYLCIGFAVLRKPNMIVSMVRRPTSAGSADYRREAELACASIVNDHLTVLSWWCAESEDWLLTDFQPVRRRGQSPSPPHAGLTFAEPSPLIGNSDWPAVGKSLFSLDALRDFLVSQFTAVKKIHRDAPFTPATSSAHPPSTPHLLSTSLSPSLRSAALQAAQLNSYDGAESVVDSEVSYSQPSDHPRCLYLHVQSIKVAVQLFLRAVQARSKAHVNSGATWTGPARDTSEKLEWNMKSIASDLRSYDNMQELSTFLEHGRLFLDGVLHRSVVHHGTAVEAAGASLRR</sequence>
<feature type="region of interest" description="Disordered" evidence="1">
    <location>
        <begin position="1158"/>
        <end position="1199"/>
    </location>
</feature>
<gene>
    <name evidence="2" type="ORF">BSAL_08660</name>
</gene>
<accession>A0A0S4JDN8</accession>